<dbReference type="PANTHER" id="PTHR13504">
    <property type="entry name" value="FIDO DOMAIN-CONTAINING PROTEIN DDB_G0283145"/>
    <property type="match status" value="1"/>
</dbReference>
<dbReference type="EMBL" id="JQ844262">
    <property type="protein sequence ID" value="AGS53944.1"/>
    <property type="molecule type" value="Genomic_DNA"/>
</dbReference>
<dbReference type="AlphaFoldDB" id="A0A806KKQ6"/>
<dbReference type="PROSITE" id="PS51459">
    <property type="entry name" value="FIDO"/>
    <property type="match status" value="1"/>
</dbReference>
<evidence type="ECO:0000313" key="5">
    <source>
        <dbReference type="EMBL" id="AGS53944.1"/>
    </source>
</evidence>
<sequence>MVINYAFTMKNTQEHISFRFNWNLNEKTANLLGQCYAYVNAILNTPIRPDHHQQLLTVSLNKGALATTAIEGNTLTEEDLDQIQRGKDLAPSRKYMQQEVENILGAFNTILEELVRKKSPAIITPELMRRFHKMIGENIGETFGGNPGQFRRQNVVVGIVYKPPPFGEIEKYIKKLCDWLLHDFHYTHEQNFDEAVIEAIITHIYIAWIHPFMDGNGRTARLLEFYLLMRAGVPSIASHILSNHYNDTRTEYYRQLHHASETGDLKAFIQYALEGFRDGLEKIIELIHKEQAELTWKNYVHDITEKMQSEEKYKKTARRVRQLAYYIPADRFYSLDEIKILNARIAGEYQAVSLKTLRRDLDLLVKKELLKTEKNKYRANNELLHRLLPEASAGIRRHF</sequence>
<protein>
    <recommendedName>
        <fullName evidence="4">Fido domain-containing protein</fullName>
    </recommendedName>
</protein>
<feature type="active site" evidence="1">
    <location>
        <position position="210"/>
    </location>
</feature>
<feature type="binding site" evidence="2">
    <location>
        <begin position="214"/>
        <end position="221"/>
    </location>
    <ligand>
        <name>ATP</name>
        <dbReference type="ChEBI" id="CHEBI:30616"/>
    </ligand>
</feature>
<proteinExistence type="predicted"/>
<evidence type="ECO:0000259" key="4">
    <source>
        <dbReference type="PROSITE" id="PS51459"/>
    </source>
</evidence>
<feature type="domain" description="Fido" evidence="4">
    <location>
        <begin position="123"/>
        <end position="274"/>
    </location>
</feature>
<feature type="binding site" evidence="2">
    <location>
        <begin position="252"/>
        <end position="253"/>
    </location>
    <ligand>
        <name>ATP</name>
        <dbReference type="ChEBI" id="CHEBI:30616"/>
    </ligand>
</feature>
<keyword evidence="2" id="KW-0547">Nucleotide-binding</keyword>
<dbReference type="Pfam" id="PF02661">
    <property type="entry name" value="Fic"/>
    <property type="match status" value="1"/>
</dbReference>
<dbReference type="Gene3D" id="1.10.3290.10">
    <property type="entry name" value="Fido-like domain"/>
    <property type="match status" value="1"/>
</dbReference>
<dbReference type="SUPFAM" id="SSF140931">
    <property type="entry name" value="Fic-like"/>
    <property type="match status" value="1"/>
</dbReference>
<name>A0A806KKQ6_9BACT</name>
<feature type="site" description="Important for autoinhibition of adenylyltransferase activity" evidence="3">
    <location>
        <position position="71"/>
    </location>
</feature>
<evidence type="ECO:0000256" key="2">
    <source>
        <dbReference type="PIRSR" id="PIRSR640198-2"/>
    </source>
</evidence>
<dbReference type="PANTHER" id="PTHR13504:SF38">
    <property type="entry name" value="FIDO DOMAIN-CONTAINING PROTEIN"/>
    <property type="match status" value="1"/>
</dbReference>
<dbReference type="GO" id="GO:0005524">
    <property type="term" value="F:ATP binding"/>
    <property type="evidence" value="ECO:0007669"/>
    <property type="project" value="UniProtKB-KW"/>
</dbReference>
<dbReference type="InterPro" id="IPR036597">
    <property type="entry name" value="Fido-like_dom_sf"/>
</dbReference>
<accession>A0A806KKQ6</accession>
<evidence type="ECO:0000256" key="3">
    <source>
        <dbReference type="PIRSR" id="PIRSR640198-3"/>
    </source>
</evidence>
<dbReference type="InterPro" id="IPR040198">
    <property type="entry name" value="Fido_containing"/>
</dbReference>
<dbReference type="InterPro" id="IPR003812">
    <property type="entry name" value="Fido"/>
</dbReference>
<keyword evidence="2" id="KW-0067">ATP-binding</keyword>
<organism evidence="5">
    <name type="scientific">uncultured bacterium contig00109</name>
    <dbReference type="NCBI Taxonomy" id="1181574"/>
    <lineage>
        <taxon>Bacteria</taxon>
        <taxon>environmental samples</taxon>
    </lineage>
</organism>
<evidence type="ECO:0000256" key="1">
    <source>
        <dbReference type="PIRSR" id="PIRSR640198-1"/>
    </source>
</evidence>
<reference evidence="5" key="1">
    <citation type="submission" date="2012-03" db="EMBL/GenBank/DDBJ databases">
        <title>Functional metagenomics reveals considerable lignocellulase gene clusters in the gut microbiome of a wood-feeding higher termite.</title>
        <authorList>
            <person name="Liu N."/>
        </authorList>
    </citation>
    <scope>NUCLEOTIDE SEQUENCE</scope>
</reference>